<protein>
    <recommendedName>
        <fullName evidence="1">4Fe-4S Wbl-type domain-containing protein</fullName>
    </recommendedName>
</protein>
<dbReference type="EMBL" id="LGTW01000037">
    <property type="protein sequence ID" value="KWX19724.1"/>
    <property type="molecule type" value="Genomic_DNA"/>
</dbReference>
<comment type="caution">
    <text evidence="2">The sequence shown here is derived from an EMBL/GenBank/DDBJ whole genome shotgun (WGS) entry which is preliminary data.</text>
</comment>
<name>A0A132PBQ0_9MYCO</name>
<dbReference type="AlphaFoldDB" id="A0A132PBQ0"/>
<dbReference type="PROSITE" id="PS51674">
    <property type="entry name" value="4FE4S_WBL"/>
    <property type="match status" value="1"/>
</dbReference>
<proteinExistence type="predicted"/>
<dbReference type="PATRIC" id="fig|59750.3.peg.5212"/>
<evidence type="ECO:0000313" key="2">
    <source>
        <dbReference type="EMBL" id="KWX19724.1"/>
    </source>
</evidence>
<accession>A0A132PBQ0</accession>
<organism evidence="2 3">
    <name type="scientific">Mycolicibacterium wolinskyi</name>
    <dbReference type="NCBI Taxonomy" id="59750"/>
    <lineage>
        <taxon>Bacteria</taxon>
        <taxon>Bacillati</taxon>
        <taxon>Actinomycetota</taxon>
        <taxon>Actinomycetes</taxon>
        <taxon>Mycobacteriales</taxon>
        <taxon>Mycobacteriaceae</taxon>
        <taxon>Mycolicibacterium</taxon>
    </lineage>
</organism>
<gene>
    <name evidence="2" type="ORF">AFM11_34340</name>
</gene>
<feature type="domain" description="4Fe-4S Wbl-type" evidence="1">
    <location>
        <begin position="14"/>
        <end position="86"/>
    </location>
</feature>
<sequence length="89" mass="9171">MAELLAGIPNLPGACCKGRSDLFEATIAGRDGPASKTELENSRAAALRLCAACPALAPCRAWLNGLRPTRRPLGVVAGEVVNASGQVRT</sequence>
<dbReference type="InterPro" id="IPR034768">
    <property type="entry name" value="4FE4S_WBL"/>
</dbReference>
<dbReference type="Proteomes" id="UP000070612">
    <property type="component" value="Unassembled WGS sequence"/>
</dbReference>
<evidence type="ECO:0000313" key="3">
    <source>
        <dbReference type="Proteomes" id="UP000070612"/>
    </source>
</evidence>
<keyword evidence="3" id="KW-1185">Reference proteome</keyword>
<evidence type="ECO:0000259" key="1">
    <source>
        <dbReference type="PROSITE" id="PS51674"/>
    </source>
</evidence>
<reference evidence="2 3" key="1">
    <citation type="submission" date="2015-07" db="EMBL/GenBank/DDBJ databases">
        <title>A draft genome sequence of Mycobacterium wolinskyi.</title>
        <authorList>
            <person name="de Man T.J."/>
            <person name="Perry K.A."/>
            <person name="Coulliette A.D."/>
            <person name="Jensen B."/>
            <person name="Toney N.C."/>
            <person name="Limbago B.M."/>
            <person name="Noble-Wang J."/>
        </authorList>
    </citation>
    <scope>NUCLEOTIDE SEQUENCE [LARGE SCALE GENOMIC DNA]</scope>
    <source>
        <strain evidence="2 3">CDC_01</strain>
    </source>
</reference>